<sequence length="267" mass="28497">MSFRELLDLPFAVIQADIKKLAALGLAGLVLAEDIVVAITVAGSAATQGSDAGTAWSAILSTAVTGWLLRLFLRGVTVPIGLAGVRGRPMTWRGALRQLGRRLGPLLGDRLFYTLQGIAVPAMGLLVVFAGILGAIPLLGWLRARRLCLVPALFEEQATYRGAVGRAKILAAGAEWRLAGLWLAQRVLFLVMAVPLLGVPLFISDFSGTHRWAVIVLATSGVLLIAAFTEVVDAATSVVGYVDRRCRREAMDVRIPDPAKRIPGTIR</sequence>
<keyword evidence="1" id="KW-1133">Transmembrane helix</keyword>
<dbReference type="EMBL" id="JAHKNI010000001">
    <property type="protein sequence ID" value="MBU3060125.1"/>
    <property type="molecule type" value="Genomic_DNA"/>
</dbReference>
<dbReference type="Proteomes" id="UP000733379">
    <property type="component" value="Unassembled WGS sequence"/>
</dbReference>
<proteinExistence type="predicted"/>
<feature type="transmembrane region" description="Helical" evidence="1">
    <location>
        <begin position="111"/>
        <end position="136"/>
    </location>
</feature>
<feature type="transmembrane region" description="Helical" evidence="1">
    <location>
        <begin position="183"/>
        <end position="203"/>
    </location>
</feature>
<keyword evidence="3" id="KW-1185">Reference proteome</keyword>
<organism evidence="2 3">
    <name type="scientific">Nocardia albiluteola</name>
    <dbReference type="NCBI Taxonomy" id="2842303"/>
    <lineage>
        <taxon>Bacteria</taxon>
        <taxon>Bacillati</taxon>
        <taxon>Actinomycetota</taxon>
        <taxon>Actinomycetes</taxon>
        <taxon>Mycobacteriales</taxon>
        <taxon>Nocardiaceae</taxon>
        <taxon>Nocardia</taxon>
    </lineage>
</organism>
<evidence type="ECO:0008006" key="4">
    <source>
        <dbReference type="Google" id="ProtNLM"/>
    </source>
</evidence>
<comment type="caution">
    <text evidence="2">The sequence shown here is derived from an EMBL/GenBank/DDBJ whole genome shotgun (WGS) entry which is preliminary data.</text>
</comment>
<protein>
    <recommendedName>
        <fullName evidence="4">RDD domain-containing protein</fullName>
    </recommendedName>
</protein>
<evidence type="ECO:0000313" key="2">
    <source>
        <dbReference type="EMBL" id="MBU3060125.1"/>
    </source>
</evidence>
<gene>
    <name evidence="2" type="ORF">KO481_01105</name>
</gene>
<keyword evidence="1" id="KW-0472">Membrane</keyword>
<evidence type="ECO:0000313" key="3">
    <source>
        <dbReference type="Proteomes" id="UP000733379"/>
    </source>
</evidence>
<name>A0ABS6AQ34_9NOCA</name>
<evidence type="ECO:0000256" key="1">
    <source>
        <dbReference type="SAM" id="Phobius"/>
    </source>
</evidence>
<accession>A0ABS6AQ34</accession>
<feature type="transmembrane region" description="Helical" evidence="1">
    <location>
        <begin position="21"/>
        <end position="42"/>
    </location>
</feature>
<keyword evidence="1" id="KW-0812">Transmembrane</keyword>
<reference evidence="2 3" key="1">
    <citation type="submission" date="2021-06" db="EMBL/GenBank/DDBJ databases">
        <title>Actinomycetes sequencing.</title>
        <authorList>
            <person name="Shan Q."/>
        </authorList>
    </citation>
    <scope>NUCLEOTIDE SEQUENCE [LARGE SCALE GENOMIC DNA]</scope>
    <source>
        <strain evidence="2 3">NEAU-G5</strain>
    </source>
</reference>